<comment type="caution">
    <text evidence="2">The sequence shown here is derived from an EMBL/GenBank/DDBJ whole genome shotgun (WGS) entry which is preliminary data.</text>
</comment>
<sequence length="119" mass="12832">MRSKRNPRTHTKMGQTHPARGPRTVASTGIPHHTPRNHTNTPHHHHCNDSPGRNIIQLSSTIAAQPIQMPVTPHTRRGHNPPIPHAAPDVTPESHQNPTPVGATAPNARPPTDPSPGTP</sequence>
<gene>
    <name evidence="2" type="ORF">ILYODFUR_024257</name>
</gene>
<evidence type="ECO:0000313" key="2">
    <source>
        <dbReference type="EMBL" id="MEQ2233685.1"/>
    </source>
</evidence>
<reference evidence="2 3" key="1">
    <citation type="submission" date="2021-06" db="EMBL/GenBank/DDBJ databases">
        <authorList>
            <person name="Palmer J.M."/>
        </authorList>
    </citation>
    <scope>NUCLEOTIDE SEQUENCE [LARGE SCALE GENOMIC DNA]</scope>
    <source>
        <strain evidence="3">if_2019</strain>
        <tissue evidence="2">Muscle</tissue>
    </source>
</reference>
<proteinExistence type="predicted"/>
<protein>
    <submittedName>
        <fullName evidence="2">Uncharacterized protein</fullName>
    </submittedName>
</protein>
<feature type="region of interest" description="Disordered" evidence="1">
    <location>
        <begin position="1"/>
        <end position="119"/>
    </location>
</feature>
<feature type="compositionally biased region" description="Basic residues" evidence="1">
    <location>
        <begin position="33"/>
        <end position="46"/>
    </location>
</feature>
<organism evidence="2 3">
    <name type="scientific">Ilyodon furcidens</name>
    <name type="common">goldbreast splitfin</name>
    <dbReference type="NCBI Taxonomy" id="33524"/>
    <lineage>
        <taxon>Eukaryota</taxon>
        <taxon>Metazoa</taxon>
        <taxon>Chordata</taxon>
        <taxon>Craniata</taxon>
        <taxon>Vertebrata</taxon>
        <taxon>Euteleostomi</taxon>
        <taxon>Actinopterygii</taxon>
        <taxon>Neopterygii</taxon>
        <taxon>Teleostei</taxon>
        <taxon>Neoteleostei</taxon>
        <taxon>Acanthomorphata</taxon>
        <taxon>Ovalentaria</taxon>
        <taxon>Atherinomorphae</taxon>
        <taxon>Cyprinodontiformes</taxon>
        <taxon>Goodeidae</taxon>
        <taxon>Ilyodon</taxon>
    </lineage>
</organism>
<feature type="compositionally biased region" description="Basic residues" evidence="1">
    <location>
        <begin position="1"/>
        <end position="11"/>
    </location>
</feature>
<keyword evidence="3" id="KW-1185">Reference proteome</keyword>
<evidence type="ECO:0000256" key="1">
    <source>
        <dbReference type="SAM" id="MobiDB-lite"/>
    </source>
</evidence>
<dbReference type="Proteomes" id="UP001482620">
    <property type="component" value="Unassembled WGS sequence"/>
</dbReference>
<dbReference type="EMBL" id="JAHRIQ010037613">
    <property type="protein sequence ID" value="MEQ2233685.1"/>
    <property type="molecule type" value="Genomic_DNA"/>
</dbReference>
<accession>A0ABV0TL77</accession>
<feature type="compositionally biased region" description="Pro residues" evidence="1">
    <location>
        <begin position="108"/>
        <end position="119"/>
    </location>
</feature>
<name>A0ABV0TL77_9TELE</name>
<evidence type="ECO:0000313" key="3">
    <source>
        <dbReference type="Proteomes" id="UP001482620"/>
    </source>
</evidence>